<gene>
    <name evidence="4" type="ORF">JMJ35_003927</name>
</gene>
<keyword evidence="5" id="KW-1185">Reference proteome</keyword>
<protein>
    <submittedName>
        <fullName evidence="4">Uncharacterized protein</fullName>
    </submittedName>
</protein>
<dbReference type="Pfam" id="PF11807">
    <property type="entry name" value="UstYa"/>
    <property type="match status" value="1"/>
</dbReference>
<keyword evidence="3" id="KW-0472">Membrane</keyword>
<proteinExistence type="inferred from homology"/>
<keyword evidence="3" id="KW-1133">Transmembrane helix</keyword>
<comment type="caution">
    <text evidence="4">The sequence shown here is derived from an EMBL/GenBank/DDBJ whole genome shotgun (WGS) entry which is preliminary data.</text>
</comment>
<dbReference type="EMBL" id="JAFEKC020000007">
    <property type="protein sequence ID" value="KAK0513563.1"/>
    <property type="molecule type" value="Genomic_DNA"/>
</dbReference>
<accession>A0AA39R586</accession>
<evidence type="ECO:0000256" key="3">
    <source>
        <dbReference type="SAM" id="Phobius"/>
    </source>
</evidence>
<evidence type="ECO:0000313" key="4">
    <source>
        <dbReference type="EMBL" id="KAK0513563.1"/>
    </source>
</evidence>
<reference evidence="4" key="1">
    <citation type="submission" date="2023-03" db="EMBL/GenBank/DDBJ databases">
        <title>Complete genome of Cladonia borealis.</title>
        <authorList>
            <person name="Park H."/>
        </authorList>
    </citation>
    <scope>NUCLEOTIDE SEQUENCE</scope>
    <source>
        <strain evidence="4">ANT050790</strain>
    </source>
</reference>
<comment type="pathway">
    <text evidence="1">Mycotoxin biosynthesis.</text>
</comment>
<keyword evidence="3" id="KW-0812">Transmembrane</keyword>
<comment type="similarity">
    <text evidence="2">Belongs to the ustYa family.</text>
</comment>
<sequence length="239" mass="26587">MASIFKKRESHIHALLPIVFTITVTLFGLVLLARSNRLTLLAPAISRVQWHTCLASPSPPPYQALYPKAFHPMRELHPSSYPGAADVASDTALDWESMLLTPNGGFLMVEEAGGETKGYGVSMFHQLHCLTMIRTMLLGQAMSTKHETQGDAWRRDPKHWVHCLEYLTQAVICSADDTLERPKPTKNFEGNVVDGIDGMGHTHQCRNATTLWSAVRDSENAPRKVGELGRTTVFPLVER</sequence>
<evidence type="ECO:0000313" key="5">
    <source>
        <dbReference type="Proteomes" id="UP001166286"/>
    </source>
</evidence>
<dbReference type="InterPro" id="IPR021765">
    <property type="entry name" value="UstYa-like"/>
</dbReference>
<evidence type="ECO:0000256" key="1">
    <source>
        <dbReference type="ARBA" id="ARBA00004685"/>
    </source>
</evidence>
<evidence type="ECO:0000256" key="2">
    <source>
        <dbReference type="ARBA" id="ARBA00035112"/>
    </source>
</evidence>
<name>A0AA39R586_9LECA</name>
<organism evidence="4 5">
    <name type="scientific">Cladonia borealis</name>
    <dbReference type="NCBI Taxonomy" id="184061"/>
    <lineage>
        <taxon>Eukaryota</taxon>
        <taxon>Fungi</taxon>
        <taxon>Dikarya</taxon>
        <taxon>Ascomycota</taxon>
        <taxon>Pezizomycotina</taxon>
        <taxon>Lecanoromycetes</taxon>
        <taxon>OSLEUM clade</taxon>
        <taxon>Lecanoromycetidae</taxon>
        <taxon>Lecanorales</taxon>
        <taxon>Lecanorineae</taxon>
        <taxon>Cladoniaceae</taxon>
        <taxon>Cladonia</taxon>
    </lineage>
</organism>
<dbReference type="PANTHER" id="PTHR33365">
    <property type="entry name" value="YALI0B05434P"/>
    <property type="match status" value="1"/>
</dbReference>
<dbReference type="Proteomes" id="UP001166286">
    <property type="component" value="Unassembled WGS sequence"/>
</dbReference>
<dbReference type="GO" id="GO:0043386">
    <property type="term" value="P:mycotoxin biosynthetic process"/>
    <property type="evidence" value="ECO:0007669"/>
    <property type="project" value="InterPro"/>
</dbReference>
<dbReference type="AlphaFoldDB" id="A0AA39R586"/>
<dbReference type="PANTHER" id="PTHR33365:SF4">
    <property type="entry name" value="CYCLOCHLOROTINE BIOSYNTHESIS PROTEIN O"/>
    <property type="match status" value="1"/>
</dbReference>
<feature type="transmembrane region" description="Helical" evidence="3">
    <location>
        <begin position="12"/>
        <end position="33"/>
    </location>
</feature>